<gene>
    <name evidence="2" type="ORF">JYU34_014452</name>
</gene>
<accession>A0ABQ7Q8F9</accession>
<feature type="region of interest" description="Disordered" evidence="1">
    <location>
        <begin position="1"/>
        <end position="71"/>
    </location>
</feature>
<reference evidence="2 3" key="1">
    <citation type="submission" date="2021-06" db="EMBL/GenBank/DDBJ databases">
        <title>A haploid diamondback moth (Plutella xylostella L.) genome assembly resolves 31 chromosomes and identifies a diamide resistance mutation.</title>
        <authorList>
            <person name="Ward C.M."/>
            <person name="Perry K.D."/>
            <person name="Baker G."/>
            <person name="Powis K."/>
            <person name="Heckel D.G."/>
            <person name="Baxter S.W."/>
        </authorList>
    </citation>
    <scope>NUCLEOTIDE SEQUENCE [LARGE SCALE GENOMIC DNA]</scope>
    <source>
        <strain evidence="2 3">LV</strain>
        <tissue evidence="2">Single pupa</tissue>
    </source>
</reference>
<evidence type="ECO:0000313" key="2">
    <source>
        <dbReference type="EMBL" id="KAG7301486.1"/>
    </source>
</evidence>
<sequence length="71" mass="7345">MKESLNGSAGGVRPSTCVRPRRSELSSCSRSTSSATPPSALSGAADVEMDSPNVQLTPPGIFNVEMDSPHV</sequence>
<feature type="compositionally biased region" description="Low complexity" evidence="1">
    <location>
        <begin position="25"/>
        <end position="42"/>
    </location>
</feature>
<name>A0ABQ7Q8F9_PLUXY</name>
<dbReference type="Proteomes" id="UP000823941">
    <property type="component" value="Chromosome 19"/>
</dbReference>
<evidence type="ECO:0000256" key="1">
    <source>
        <dbReference type="SAM" id="MobiDB-lite"/>
    </source>
</evidence>
<evidence type="ECO:0000313" key="3">
    <source>
        <dbReference type="Proteomes" id="UP000823941"/>
    </source>
</evidence>
<keyword evidence="3" id="KW-1185">Reference proteome</keyword>
<protein>
    <submittedName>
        <fullName evidence="2">Uncharacterized protein</fullName>
    </submittedName>
</protein>
<proteinExistence type="predicted"/>
<dbReference type="EMBL" id="JAHIBW010000019">
    <property type="protein sequence ID" value="KAG7301486.1"/>
    <property type="molecule type" value="Genomic_DNA"/>
</dbReference>
<organism evidence="2 3">
    <name type="scientific">Plutella xylostella</name>
    <name type="common">Diamondback moth</name>
    <name type="synonym">Plutella maculipennis</name>
    <dbReference type="NCBI Taxonomy" id="51655"/>
    <lineage>
        <taxon>Eukaryota</taxon>
        <taxon>Metazoa</taxon>
        <taxon>Ecdysozoa</taxon>
        <taxon>Arthropoda</taxon>
        <taxon>Hexapoda</taxon>
        <taxon>Insecta</taxon>
        <taxon>Pterygota</taxon>
        <taxon>Neoptera</taxon>
        <taxon>Endopterygota</taxon>
        <taxon>Lepidoptera</taxon>
        <taxon>Glossata</taxon>
        <taxon>Ditrysia</taxon>
        <taxon>Yponomeutoidea</taxon>
        <taxon>Plutellidae</taxon>
        <taxon>Plutella</taxon>
    </lineage>
</organism>
<comment type="caution">
    <text evidence="2">The sequence shown here is derived from an EMBL/GenBank/DDBJ whole genome shotgun (WGS) entry which is preliminary data.</text>
</comment>